<sequence length="79" mass="8862">MKLSFIRLAEFFGTDIITLQQIADNTSLSIQEVLDLDVIQCDNTSIDFKEGLVEKDKIQAKINGAGRVQYWKGILSNSI</sequence>
<name>A0A097EXH1_9CAUD</name>
<evidence type="ECO:0000313" key="2">
    <source>
        <dbReference type="Proteomes" id="UP000029889"/>
    </source>
</evidence>
<dbReference type="KEGG" id="vg:22111260"/>
<evidence type="ECO:0000313" key="1">
    <source>
        <dbReference type="EMBL" id="AIT14110.1"/>
    </source>
</evidence>
<keyword evidence="2" id="KW-1185">Reference proteome</keyword>
<reference evidence="1 2" key="1">
    <citation type="submission" date="2014-09" db="EMBL/GenBank/DDBJ databases">
        <authorList>
            <person name="Lapin J.S."/>
            <person name="Pope W.H."/>
            <person name="Hua J."/>
            <person name="Ford M.E."/>
            <person name="Conway J.F."/>
            <person name="Hatfull G.F."/>
            <person name="Hendrix R.W."/>
        </authorList>
    </citation>
    <scope>NUCLEOTIDE SEQUENCE [LARGE SCALE GENOMIC DNA]</scope>
</reference>
<protein>
    <submittedName>
        <fullName evidence="1">Uncharacterized protein</fullName>
    </submittedName>
</protein>
<organism evidence="1 2">
    <name type="scientific">Escherichia phage 121Q</name>
    <dbReference type="NCBI Taxonomy" id="1555202"/>
    <lineage>
        <taxon>Viruses</taxon>
        <taxon>Duplodnaviria</taxon>
        <taxon>Heunggongvirae</taxon>
        <taxon>Uroviricota</taxon>
        <taxon>Caudoviricetes</taxon>
        <taxon>Asteriusvirus</taxon>
        <taxon>Asteriusvirus av121Q</taxon>
    </lineage>
</organism>
<dbReference type="Proteomes" id="UP000029889">
    <property type="component" value="Segment"/>
</dbReference>
<gene>
    <name evidence="1" type="primary">220</name>
    <name evidence="1" type="ORF">PBI_121Q_220</name>
</gene>
<dbReference type="GeneID" id="22111260"/>
<dbReference type="RefSeq" id="YP_009101807.1">
    <property type="nucleotide sequence ID" value="NC_025447.1"/>
</dbReference>
<proteinExistence type="predicted"/>
<accession>A0A097EXH1</accession>
<dbReference type="EMBL" id="KM507819">
    <property type="protein sequence ID" value="AIT14110.1"/>
    <property type="molecule type" value="Genomic_DNA"/>
</dbReference>